<dbReference type="GO" id="GO:0015171">
    <property type="term" value="F:amino acid transmembrane transporter activity"/>
    <property type="evidence" value="ECO:0007669"/>
    <property type="project" value="TreeGrafter"/>
</dbReference>
<feature type="transmembrane region" description="Helical" evidence="6">
    <location>
        <begin position="6"/>
        <end position="28"/>
    </location>
</feature>
<protein>
    <submittedName>
        <fullName evidence="7">LysE family translocator</fullName>
    </submittedName>
</protein>
<keyword evidence="5 6" id="KW-0472">Membrane</keyword>
<dbReference type="AlphaFoldDB" id="A0A346NQJ4"/>
<accession>A0A346NQJ4</accession>
<feature type="transmembrane region" description="Helical" evidence="6">
    <location>
        <begin position="190"/>
        <end position="208"/>
    </location>
</feature>
<dbReference type="PANTHER" id="PTHR30086">
    <property type="entry name" value="ARGININE EXPORTER PROTEIN ARGO"/>
    <property type="match status" value="1"/>
</dbReference>
<evidence type="ECO:0000256" key="4">
    <source>
        <dbReference type="ARBA" id="ARBA00022989"/>
    </source>
</evidence>
<feature type="transmembrane region" description="Helical" evidence="6">
    <location>
        <begin position="40"/>
        <end position="65"/>
    </location>
</feature>
<reference evidence="7 8" key="1">
    <citation type="submission" date="2018-08" db="EMBL/GenBank/DDBJ databases">
        <title>Salinimonas sediminis sp. nov., a piezophilic bacterium isolated from a deep-sea sediment sample from the New Britain Trench.</title>
        <authorList>
            <person name="Cao J."/>
        </authorList>
    </citation>
    <scope>NUCLEOTIDE SEQUENCE [LARGE SCALE GENOMIC DNA]</scope>
    <source>
        <strain evidence="7 8">N102</strain>
    </source>
</reference>
<dbReference type="Proteomes" id="UP000262073">
    <property type="component" value="Chromosome"/>
</dbReference>
<gene>
    <name evidence="7" type="ORF">D0Y50_16390</name>
</gene>
<evidence type="ECO:0000313" key="7">
    <source>
        <dbReference type="EMBL" id="AXR07801.1"/>
    </source>
</evidence>
<dbReference type="RefSeq" id="WP_108568368.1">
    <property type="nucleotide sequence ID" value="NZ_CP031769.1"/>
</dbReference>
<keyword evidence="8" id="KW-1185">Reference proteome</keyword>
<keyword evidence="4 6" id="KW-1133">Transmembrane helix</keyword>
<feature type="transmembrane region" description="Helical" evidence="6">
    <location>
        <begin position="71"/>
        <end position="89"/>
    </location>
</feature>
<dbReference type="KEGG" id="salm:D0Y50_16390"/>
<evidence type="ECO:0000256" key="5">
    <source>
        <dbReference type="ARBA" id="ARBA00023136"/>
    </source>
</evidence>
<dbReference type="EMBL" id="CP031769">
    <property type="protein sequence ID" value="AXR07801.1"/>
    <property type="molecule type" value="Genomic_DNA"/>
</dbReference>
<organism evidence="7 8">
    <name type="scientific">Salinimonas sediminis</name>
    <dbReference type="NCBI Taxonomy" id="2303538"/>
    <lineage>
        <taxon>Bacteria</taxon>
        <taxon>Pseudomonadati</taxon>
        <taxon>Pseudomonadota</taxon>
        <taxon>Gammaproteobacteria</taxon>
        <taxon>Alteromonadales</taxon>
        <taxon>Alteromonadaceae</taxon>
        <taxon>Alteromonas/Salinimonas group</taxon>
        <taxon>Salinimonas</taxon>
    </lineage>
</organism>
<dbReference type="PIRSF" id="PIRSF006324">
    <property type="entry name" value="LeuE"/>
    <property type="match status" value="1"/>
</dbReference>
<feature type="transmembrane region" description="Helical" evidence="6">
    <location>
        <begin position="116"/>
        <end position="136"/>
    </location>
</feature>
<dbReference type="InterPro" id="IPR001123">
    <property type="entry name" value="LeuE-type"/>
</dbReference>
<dbReference type="GO" id="GO:0005886">
    <property type="term" value="C:plasma membrane"/>
    <property type="evidence" value="ECO:0007669"/>
    <property type="project" value="UniProtKB-SubCell"/>
</dbReference>
<dbReference type="Pfam" id="PF01810">
    <property type="entry name" value="LysE"/>
    <property type="match status" value="1"/>
</dbReference>
<evidence type="ECO:0000256" key="2">
    <source>
        <dbReference type="ARBA" id="ARBA00022475"/>
    </source>
</evidence>
<evidence type="ECO:0000256" key="6">
    <source>
        <dbReference type="SAM" id="Phobius"/>
    </source>
</evidence>
<keyword evidence="2" id="KW-1003">Cell membrane</keyword>
<evidence type="ECO:0000256" key="1">
    <source>
        <dbReference type="ARBA" id="ARBA00004651"/>
    </source>
</evidence>
<keyword evidence="3 6" id="KW-0812">Transmembrane</keyword>
<name>A0A346NQJ4_9ALTE</name>
<feature type="transmembrane region" description="Helical" evidence="6">
    <location>
        <begin position="148"/>
        <end position="169"/>
    </location>
</feature>
<proteinExistence type="predicted"/>
<comment type="subcellular location">
    <subcellularLocation>
        <location evidence="1">Cell membrane</location>
        <topology evidence="1">Multi-pass membrane protein</topology>
    </subcellularLocation>
</comment>
<sequence length="209" mass="22240">MPDVSLLAAFCVATLTLTLSPGPSNLYIMACTLNRGARAGIAAASGMAIGSVIYVLLTCAGLATVMVYSEWLFTLVKLTGAAYLIFLGLKTLNQSRAPALRCNEEQVRTNVLRQSLFVELTNPKTALFFLAFLPQFVTPHGASVSVQLLTLGIIYTLLAFASDMLVVGLCRQLSAQLNRSAHFAVWQDRIAGMVLLGLGAAIIVMDVAG</sequence>
<evidence type="ECO:0000256" key="3">
    <source>
        <dbReference type="ARBA" id="ARBA00022692"/>
    </source>
</evidence>
<dbReference type="PANTHER" id="PTHR30086:SF20">
    <property type="entry name" value="ARGININE EXPORTER PROTEIN ARGO-RELATED"/>
    <property type="match status" value="1"/>
</dbReference>
<evidence type="ECO:0000313" key="8">
    <source>
        <dbReference type="Proteomes" id="UP000262073"/>
    </source>
</evidence>
<dbReference type="OrthoDB" id="9804822at2"/>